<comment type="caution">
    <text evidence="1">The sequence shown here is derived from an EMBL/GenBank/DDBJ whole genome shotgun (WGS) entry which is preliminary data.</text>
</comment>
<organism evidence="1 2">
    <name type="scientific">Pyrus ussuriensis x Pyrus communis</name>
    <dbReference type="NCBI Taxonomy" id="2448454"/>
    <lineage>
        <taxon>Eukaryota</taxon>
        <taxon>Viridiplantae</taxon>
        <taxon>Streptophyta</taxon>
        <taxon>Embryophyta</taxon>
        <taxon>Tracheophyta</taxon>
        <taxon>Spermatophyta</taxon>
        <taxon>Magnoliopsida</taxon>
        <taxon>eudicotyledons</taxon>
        <taxon>Gunneridae</taxon>
        <taxon>Pentapetalae</taxon>
        <taxon>rosids</taxon>
        <taxon>fabids</taxon>
        <taxon>Rosales</taxon>
        <taxon>Rosaceae</taxon>
        <taxon>Amygdaloideae</taxon>
        <taxon>Maleae</taxon>
        <taxon>Pyrus</taxon>
    </lineage>
</organism>
<keyword evidence="2" id="KW-1185">Reference proteome</keyword>
<sequence>MVNFRGYVDKYSIFVPKPNQAERLFDGMLIQDVLPISSHRALAFDKDKIKKKKDGVKRRKYSRST</sequence>
<dbReference type="AlphaFoldDB" id="A0A5N5IBV7"/>
<reference evidence="1 2" key="1">
    <citation type="submission" date="2019-09" db="EMBL/GenBank/DDBJ databases">
        <authorList>
            <person name="Ou C."/>
        </authorList>
    </citation>
    <scope>NUCLEOTIDE SEQUENCE [LARGE SCALE GENOMIC DNA]</scope>
    <source>
        <strain evidence="1">S2</strain>
        <tissue evidence="1">Leaf</tissue>
    </source>
</reference>
<protein>
    <submittedName>
        <fullName evidence="1">Uncharacterized protein</fullName>
    </submittedName>
</protein>
<gene>
    <name evidence="1" type="ORF">D8674_029171</name>
</gene>
<evidence type="ECO:0000313" key="1">
    <source>
        <dbReference type="EMBL" id="KAB2632924.1"/>
    </source>
</evidence>
<dbReference type="EMBL" id="SMOL01000120">
    <property type="protein sequence ID" value="KAB2632924.1"/>
    <property type="molecule type" value="Genomic_DNA"/>
</dbReference>
<reference evidence="2" key="2">
    <citation type="submission" date="2019-10" db="EMBL/GenBank/DDBJ databases">
        <title>A de novo genome assembly of a pear dwarfing rootstock.</title>
        <authorList>
            <person name="Wang F."/>
            <person name="Wang J."/>
            <person name="Li S."/>
            <person name="Zhang Y."/>
            <person name="Fang M."/>
            <person name="Ma L."/>
            <person name="Zhao Y."/>
            <person name="Jiang S."/>
        </authorList>
    </citation>
    <scope>NUCLEOTIDE SEQUENCE [LARGE SCALE GENOMIC DNA]</scope>
</reference>
<accession>A0A5N5IBV7</accession>
<evidence type="ECO:0000313" key="2">
    <source>
        <dbReference type="Proteomes" id="UP000327157"/>
    </source>
</evidence>
<dbReference type="Proteomes" id="UP000327157">
    <property type="component" value="Chromosome 6"/>
</dbReference>
<reference evidence="1 2" key="3">
    <citation type="submission" date="2019-11" db="EMBL/GenBank/DDBJ databases">
        <title>A de novo genome assembly of a pear dwarfing rootstock.</title>
        <authorList>
            <person name="Wang F."/>
            <person name="Wang J."/>
            <person name="Li S."/>
            <person name="Zhang Y."/>
            <person name="Fang M."/>
            <person name="Ma L."/>
            <person name="Zhao Y."/>
            <person name="Jiang S."/>
        </authorList>
    </citation>
    <scope>NUCLEOTIDE SEQUENCE [LARGE SCALE GENOMIC DNA]</scope>
    <source>
        <strain evidence="1">S2</strain>
        <tissue evidence="1">Leaf</tissue>
    </source>
</reference>
<proteinExistence type="predicted"/>
<name>A0A5N5IBV7_9ROSA</name>